<reference evidence="6 7" key="1">
    <citation type="submission" date="2020-02" db="EMBL/GenBank/DDBJ databases">
        <title>Aliifodinibius halophilus 2W32, complete genome.</title>
        <authorList>
            <person name="Li Y."/>
            <person name="Wu S."/>
        </authorList>
    </citation>
    <scope>NUCLEOTIDE SEQUENCE [LARGE SCALE GENOMIC DNA]</scope>
    <source>
        <strain evidence="6 7">2W32</strain>
    </source>
</reference>
<comment type="subcellular location">
    <subcellularLocation>
        <location evidence="1">Cell envelope</location>
    </subcellularLocation>
</comment>
<dbReference type="CDD" id="cd02966">
    <property type="entry name" value="TlpA_like_family"/>
    <property type="match status" value="1"/>
</dbReference>
<gene>
    <name evidence="6" type="ORF">G3569_14555</name>
</gene>
<dbReference type="Gene3D" id="3.40.30.10">
    <property type="entry name" value="Glutaredoxin"/>
    <property type="match status" value="1"/>
</dbReference>
<evidence type="ECO:0000256" key="2">
    <source>
        <dbReference type="ARBA" id="ARBA00022748"/>
    </source>
</evidence>
<dbReference type="InterPro" id="IPR013766">
    <property type="entry name" value="Thioredoxin_domain"/>
</dbReference>
<proteinExistence type="predicted"/>
<dbReference type="GO" id="GO:0016209">
    <property type="term" value="F:antioxidant activity"/>
    <property type="evidence" value="ECO:0007669"/>
    <property type="project" value="InterPro"/>
</dbReference>
<dbReference type="Proteomes" id="UP000479132">
    <property type="component" value="Unassembled WGS sequence"/>
</dbReference>
<keyword evidence="2" id="KW-0201">Cytochrome c-type biogenesis</keyword>
<evidence type="ECO:0000313" key="6">
    <source>
        <dbReference type="EMBL" id="NGP89577.1"/>
    </source>
</evidence>
<dbReference type="InterPro" id="IPR000866">
    <property type="entry name" value="AhpC/TSA"/>
</dbReference>
<sequence length="182" mass="20743">MFFVILLGILVGCNSSNETKEKNSKEQTTPTTDAEYVEQATFTDLEGNEVAVSDYKGKVVMIDFWETWCKPCLASFPTLQKLEEKYPDRFVVFAVTPGFTDTRDDAQSFANEHEYDFTYLMDSNKLHQKLGVQGIPFKVFVDGQGNFIKKSMGSYGPDKDYKMVQNIIKEHSEMPSEPEKSK</sequence>
<dbReference type="GO" id="GO:0016491">
    <property type="term" value="F:oxidoreductase activity"/>
    <property type="evidence" value="ECO:0007669"/>
    <property type="project" value="InterPro"/>
</dbReference>
<dbReference type="PANTHER" id="PTHR42852:SF6">
    <property type="entry name" value="THIOL:DISULFIDE INTERCHANGE PROTEIN DSBE"/>
    <property type="match status" value="1"/>
</dbReference>
<dbReference type="GO" id="GO:0030313">
    <property type="term" value="C:cell envelope"/>
    <property type="evidence" value="ECO:0007669"/>
    <property type="project" value="UniProtKB-SubCell"/>
</dbReference>
<evidence type="ECO:0000313" key="7">
    <source>
        <dbReference type="Proteomes" id="UP000479132"/>
    </source>
</evidence>
<dbReference type="EMBL" id="JAALLS010000021">
    <property type="protein sequence ID" value="NGP89577.1"/>
    <property type="molecule type" value="Genomic_DNA"/>
</dbReference>
<name>A0A6M1T636_9BACT</name>
<organism evidence="6 7">
    <name type="scientific">Fodinibius halophilus</name>
    <dbReference type="NCBI Taxonomy" id="1736908"/>
    <lineage>
        <taxon>Bacteria</taxon>
        <taxon>Pseudomonadati</taxon>
        <taxon>Balneolota</taxon>
        <taxon>Balneolia</taxon>
        <taxon>Balneolales</taxon>
        <taxon>Balneolaceae</taxon>
        <taxon>Fodinibius</taxon>
    </lineage>
</organism>
<evidence type="ECO:0000256" key="1">
    <source>
        <dbReference type="ARBA" id="ARBA00004196"/>
    </source>
</evidence>
<comment type="caution">
    <text evidence="6">The sequence shown here is derived from an EMBL/GenBank/DDBJ whole genome shotgun (WGS) entry which is preliminary data.</text>
</comment>
<dbReference type="InterPro" id="IPR036249">
    <property type="entry name" value="Thioredoxin-like_sf"/>
</dbReference>
<keyword evidence="4" id="KW-0676">Redox-active center</keyword>
<keyword evidence="3" id="KW-1015">Disulfide bond</keyword>
<dbReference type="AlphaFoldDB" id="A0A6M1T636"/>
<keyword evidence="7" id="KW-1185">Reference proteome</keyword>
<dbReference type="PROSITE" id="PS51352">
    <property type="entry name" value="THIOREDOXIN_2"/>
    <property type="match status" value="1"/>
</dbReference>
<protein>
    <submittedName>
        <fullName evidence="6">TlpA family protein disulfide reductase</fullName>
    </submittedName>
</protein>
<feature type="domain" description="Thioredoxin" evidence="5">
    <location>
        <begin position="31"/>
        <end position="173"/>
    </location>
</feature>
<accession>A0A6M1T636</accession>
<dbReference type="GO" id="GO:0017004">
    <property type="term" value="P:cytochrome complex assembly"/>
    <property type="evidence" value="ECO:0007669"/>
    <property type="project" value="UniProtKB-KW"/>
</dbReference>
<evidence type="ECO:0000259" key="5">
    <source>
        <dbReference type="PROSITE" id="PS51352"/>
    </source>
</evidence>
<dbReference type="InterPro" id="IPR050553">
    <property type="entry name" value="Thioredoxin_ResA/DsbE_sf"/>
</dbReference>
<evidence type="ECO:0000256" key="3">
    <source>
        <dbReference type="ARBA" id="ARBA00023157"/>
    </source>
</evidence>
<dbReference type="SUPFAM" id="SSF52833">
    <property type="entry name" value="Thioredoxin-like"/>
    <property type="match status" value="1"/>
</dbReference>
<dbReference type="PANTHER" id="PTHR42852">
    <property type="entry name" value="THIOL:DISULFIDE INTERCHANGE PROTEIN DSBE"/>
    <property type="match status" value="1"/>
</dbReference>
<evidence type="ECO:0000256" key="4">
    <source>
        <dbReference type="ARBA" id="ARBA00023284"/>
    </source>
</evidence>
<dbReference type="Pfam" id="PF00578">
    <property type="entry name" value="AhpC-TSA"/>
    <property type="match status" value="1"/>
</dbReference>